<proteinExistence type="predicted"/>
<name>A0AAN9K1T6_CANGL</name>
<evidence type="ECO:0000313" key="1">
    <source>
        <dbReference type="EMBL" id="KAK7307599.1"/>
    </source>
</evidence>
<accession>A0AAN9K1T6</accession>
<sequence>MSSIESILYYLELYFMKKSGTNCPIPPNISMTYKFQVKELQGLGDSTLPKGLSLTHIHPISYLRDQSQGLLLVLTTTATLHYAFMHTGSNIKASGLFRRPNFEKSKNAFVFF</sequence>
<protein>
    <submittedName>
        <fullName evidence="1">Uncharacterized protein</fullName>
    </submittedName>
</protein>
<comment type="caution">
    <text evidence="1">The sequence shown here is derived from an EMBL/GenBank/DDBJ whole genome shotgun (WGS) entry which is preliminary data.</text>
</comment>
<gene>
    <name evidence="1" type="ORF">VNO77_40803</name>
</gene>
<organism evidence="1 2">
    <name type="scientific">Canavalia gladiata</name>
    <name type="common">Sword bean</name>
    <name type="synonym">Dolichos gladiatus</name>
    <dbReference type="NCBI Taxonomy" id="3824"/>
    <lineage>
        <taxon>Eukaryota</taxon>
        <taxon>Viridiplantae</taxon>
        <taxon>Streptophyta</taxon>
        <taxon>Embryophyta</taxon>
        <taxon>Tracheophyta</taxon>
        <taxon>Spermatophyta</taxon>
        <taxon>Magnoliopsida</taxon>
        <taxon>eudicotyledons</taxon>
        <taxon>Gunneridae</taxon>
        <taxon>Pentapetalae</taxon>
        <taxon>rosids</taxon>
        <taxon>fabids</taxon>
        <taxon>Fabales</taxon>
        <taxon>Fabaceae</taxon>
        <taxon>Papilionoideae</taxon>
        <taxon>50 kb inversion clade</taxon>
        <taxon>NPAAA clade</taxon>
        <taxon>indigoferoid/millettioid clade</taxon>
        <taxon>Phaseoleae</taxon>
        <taxon>Canavalia</taxon>
    </lineage>
</organism>
<dbReference type="Proteomes" id="UP001367508">
    <property type="component" value="Unassembled WGS sequence"/>
</dbReference>
<reference evidence="1 2" key="1">
    <citation type="submission" date="2024-01" db="EMBL/GenBank/DDBJ databases">
        <title>The genomes of 5 underutilized Papilionoideae crops provide insights into root nodulation and disease resistanc.</title>
        <authorList>
            <person name="Jiang F."/>
        </authorList>
    </citation>
    <scope>NUCLEOTIDE SEQUENCE [LARGE SCALE GENOMIC DNA]</scope>
    <source>
        <strain evidence="1">LVBAO_FW01</strain>
        <tissue evidence="1">Leaves</tissue>
    </source>
</reference>
<dbReference type="EMBL" id="JAYMYQ010000010">
    <property type="protein sequence ID" value="KAK7307599.1"/>
    <property type="molecule type" value="Genomic_DNA"/>
</dbReference>
<keyword evidence="2" id="KW-1185">Reference proteome</keyword>
<evidence type="ECO:0000313" key="2">
    <source>
        <dbReference type="Proteomes" id="UP001367508"/>
    </source>
</evidence>
<dbReference type="AlphaFoldDB" id="A0AAN9K1T6"/>